<feature type="signal peptide" evidence="4">
    <location>
        <begin position="1"/>
        <end position="25"/>
    </location>
</feature>
<keyword evidence="4" id="KW-0052">Apoplast</keyword>
<feature type="chain" id="PRO_5024516442" description="Dirigent protein" evidence="4">
    <location>
        <begin position="26"/>
        <end position="178"/>
    </location>
</feature>
<organism evidence="5 6">
    <name type="scientific">Mikania micrantha</name>
    <name type="common">bitter vine</name>
    <dbReference type="NCBI Taxonomy" id="192012"/>
    <lineage>
        <taxon>Eukaryota</taxon>
        <taxon>Viridiplantae</taxon>
        <taxon>Streptophyta</taxon>
        <taxon>Embryophyta</taxon>
        <taxon>Tracheophyta</taxon>
        <taxon>Spermatophyta</taxon>
        <taxon>Magnoliopsida</taxon>
        <taxon>eudicotyledons</taxon>
        <taxon>Gunneridae</taxon>
        <taxon>Pentapetalae</taxon>
        <taxon>asterids</taxon>
        <taxon>campanulids</taxon>
        <taxon>Asterales</taxon>
        <taxon>Asteraceae</taxon>
        <taxon>Asteroideae</taxon>
        <taxon>Heliantheae alliance</taxon>
        <taxon>Eupatorieae</taxon>
        <taxon>Mikania</taxon>
    </lineage>
</organism>
<reference evidence="5 6" key="1">
    <citation type="submission" date="2019-05" db="EMBL/GenBank/DDBJ databases">
        <title>Mikania micrantha, genome provides insights into the molecular mechanism of rapid growth.</title>
        <authorList>
            <person name="Liu B."/>
        </authorList>
    </citation>
    <scope>NUCLEOTIDE SEQUENCE [LARGE SCALE GENOMIC DNA]</scope>
    <source>
        <strain evidence="5">NLD-2019</strain>
        <tissue evidence="5">Leaf</tissue>
    </source>
</reference>
<comment type="caution">
    <text evidence="5">The sequence shown here is derived from an EMBL/GenBank/DDBJ whole genome shotgun (WGS) entry which is preliminary data.</text>
</comment>
<dbReference type="Gene3D" id="2.40.480.10">
    <property type="entry name" value="Allene oxide cyclase-like"/>
    <property type="match status" value="1"/>
</dbReference>
<gene>
    <name evidence="5" type="ORF">E3N88_10503</name>
</gene>
<dbReference type="PANTHER" id="PTHR21495">
    <property type="entry name" value="NUCLEOPORIN-RELATED"/>
    <property type="match status" value="1"/>
</dbReference>
<accession>A0A5N6PCI8</accession>
<dbReference type="InterPro" id="IPR044859">
    <property type="entry name" value="Allene_oxi_cyc_Dirigent"/>
</dbReference>
<dbReference type="Proteomes" id="UP000326396">
    <property type="component" value="Linkage Group LG13"/>
</dbReference>
<evidence type="ECO:0000256" key="4">
    <source>
        <dbReference type="RuleBase" id="RU363099"/>
    </source>
</evidence>
<evidence type="ECO:0000256" key="1">
    <source>
        <dbReference type="ARBA" id="ARBA00010746"/>
    </source>
</evidence>
<dbReference type="GO" id="GO:0009699">
    <property type="term" value="P:phenylpropanoid biosynthetic process"/>
    <property type="evidence" value="ECO:0007669"/>
    <property type="project" value="UniProtKB-ARBA"/>
</dbReference>
<keyword evidence="3 4" id="KW-0964">Secreted</keyword>
<dbReference type="EMBL" id="SZYD01000005">
    <property type="protein sequence ID" value="KAD6119232.1"/>
    <property type="molecule type" value="Genomic_DNA"/>
</dbReference>
<proteinExistence type="inferred from homology"/>
<evidence type="ECO:0000256" key="3">
    <source>
        <dbReference type="ARBA" id="ARBA00022525"/>
    </source>
</evidence>
<comment type="similarity">
    <text evidence="1 4">Belongs to the plant dirigent protein family.</text>
</comment>
<comment type="subcellular location">
    <subcellularLocation>
        <location evidence="4">Secreted</location>
        <location evidence="4">Extracellular space</location>
        <location evidence="4">Apoplast</location>
    </subcellularLocation>
</comment>
<keyword evidence="4" id="KW-0732">Signal</keyword>
<protein>
    <recommendedName>
        <fullName evidence="4">Dirigent protein</fullName>
    </recommendedName>
</protein>
<dbReference type="Pfam" id="PF03018">
    <property type="entry name" value="Dirigent"/>
    <property type="match status" value="1"/>
</dbReference>
<sequence length="178" mass="19244">MAYIKTLSLFVFVLVVAFLASKSEARKRNTTHIQFYMHDVLGGSNPSAVRVAGQSMNSTGSAMFGFGSIYVMDNSLTATPDANSTLIGRAQGLYAMSSQENELSLLMTLTYNFVSGIYNGSSLSIVGRNPVMNEVREMPVVGGTGVFRLARGFALAKTHSMDQVDAIIGYNVTIIPYF</sequence>
<dbReference type="InterPro" id="IPR004265">
    <property type="entry name" value="Dirigent"/>
</dbReference>
<evidence type="ECO:0000313" key="6">
    <source>
        <dbReference type="Proteomes" id="UP000326396"/>
    </source>
</evidence>
<keyword evidence="6" id="KW-1185">Reference proteome</keyword>
<dbReference type="OrthoDB" id="1928589at2759"/>
<comment type="subunit">
    <text evidence="2 4">Homodimer.</text>
</comment>
<evidence type="ECO:0000313" key="5">
    <source>
        <dbReference type="EMBL" id="KAD6119232.1"/>
    </source>
</evidence>
<evidence type="ECO:0000256" key="2">
    <source>
        <dbReference type="ARBA" id="ARBA00011738"/>
    </source>
</evidence>
<name>A0A5N6PCI8_9ASTR</name>
<dbReference type="GO" id="GO:0048046">
    <property type="term" value="C:apoplast"/>
    <property type="evidence" value="ECO:0007669"/>
    <property type="project" value="UniProtKB-SubCell"/>
</dbReference>
<dbReference type="AlphaFoldDB" id="A0A5N6PCI8"/>
<comment type="function">
    <text evidence="4">Dirigent proteins impart stereoselectivity on the phenoxy radical-coupling reaction, yielding optically active lignans from two molecules of coniferyl alcohol in the biosynthesis of lignans, flavonolignans, and alkaloids and thus plays a central role in plant secondary metabolism.</text>
</comment>